<evidence type="ECO:0000259" key="3">
    <source>
        <dbReference type="Pfam" id="PF18962"/>
    </source>
</evidence>
<protein>
    <submittedName>
        <fullName evidence="4">T9SS type A sorting domain-containing protein</fullName>
    </submittedName>
</protein>
<evidence type="ECO:0000256" key="2">
    <source>
        <dbReference type="SAM" id="MobiDB-lite"/>
    </source>
</evidence>
<keyword evidence="5" id="KW-1185">Reference proteome</keyword>
<feature type="non-terminal residue" evidence="4">
    <location>
        <position position="1"/>
    </location>
</feature>
<dbReference type="InterPro" id="IPR028974">
    <property type="entry name" value="TSP_type-3_rpt"/>
</dbReference>
<dbReference type="RefSeq" id="WP_289726195.1">
    <property type="nucleotide sequence ID" value="NZ_JAUDUY010000024.1"/>
</dbReference>
<organism evidence="4 5">
    <name type="scientific">Robiginitalea aurantiaca</name>
    <dbReference type="NCBI Taxonomy" id="3056915"/>
    <lineage>
        <taxon>Bacteria</taxon>
        <taxon>Pseudomonadati</taxon>
        <taxon>Bacteroidota</taxon>
        <taxon>Flavobacteriia</taxon>
        <taxon>Flavobacteriales</taxon>
        <taxon>Flavobacteriaceae</taxon>
        <taxon>Robiginitalea</taxon>
    </lineage>
</organism>
<sequence>VDTDGDGVPDGCDICGSGDDSIDTDGDGVPDNCDICEGSDDSVDTDGDGVPDGCDICDGSDDTMDTDGDGVPNGCDLCEGFDDSIDKNGDGIPDRCENEIPDIPSEKENNEFIIYPNPTRGIVNINLEGYMNSVIEISIFDTSNRRVFSSIFNNNHGERDIIDLYSLPVGLYYVLIEVNDEKHVRSIVISR</sequence>
<dbReference type="Gene3D" id="4.10.1080.10">
    <property type="entry name" value="TSP type-3 repeat"/>
    <property type="match status" value="1"/>
</dbReference>
<dbReference type="Proteomes" id="UP001174839">
    <property type="component" value="Unassembled WGS sequence"/>
</dbReference>
<gene>
    <name evidence="4" type="ORF">QU605_15255</name>
</gene>
<accession>A0ABT7WIV4</accession>
<proteinExistence type="predicted"/>
<comment type="caution">
    <text evidence="4">The sequence shown here is derived from an EMBL/GenBank/DDBJ whole genome shotgun (WGS) entry which is preliminary data.</text>
</comment>
<dbReference type="EMBL" id="JAUDUY010000024">
    <property type="protein sequence ID" value="MDM9632831.1"/>
    <property type="molecule type" value="Genomic_DNA"/>
</dbReference>
<dbReference type="Pfam" id="PF18962">
    <property type="entry name" value="Por_Secre_tail"/>
    <property type="match status" value="1"/>
</dbReference>
<feature type="region of interest" description="Disordered" evidence="2">
    <location>
        <begin position="1"/>
        <end position="27"/>
    </location>
</feature>
<dbReference type="InterPro" id="IPR026444">
    <property type="entry name" value="Secre_tail"/>
</dbReference>
<dbReference type="SUPFAM" id="SSF103647">
    <property type="entry name" value="TSP type-3 repeat"/>
    <property type="match status" value="1"/>
</dbReference>
<reference evidence="4" key="1">
    <citation type="submission" date="2023-06" db="EMBL/GenBank/DDBJ databases">
        <title>Robiginitalea aurantiacus sp. nov. and Algoriphagus sediminis sp. nov., isolated from coastal sediment.</title>
        <authorList>
            <person name="Zhou Z.Y."/>
            <person name="An J."/>
            <person name="Jia Y.W."/>
            <person name="Du Z.J."/>
        </authorList>
    </citation>
    <scope>NUCLEOTIDE SEQUENCE</scope>
    <source>
        <strain evidence="4">M39</strain>
    </source>
</reference>
<feature type="domain" description="Secretion system C-terminal sorting" evidence="3">
    <location>
        <begin position="114"/>
        <end position="189"/>
    </location>
</feature>
<evidence type="ECO:0000313" key="4">
    <source>
        <dbReference type="EMBL" id="MDM9632831.1"/>
    </source>
</evidence>
<evidence type="ECO:0000256" key="1">
    <source>
        <dbReference type="ARBA" id="ARBA00022729"/>
    </source>
</evidence>
<keyword evidence="1" id="KW-0732">Signal</keyword>
<feature type="compositionally biased region" description="Low complexity" evidence="2">
    <location>
        <begin position="10"/>
        <end position="19"/>
    </location>
</feature>
<dbReference type="NCBIfam" id="TIGR04183">
    <property type="entry name" value="Por_Secre_tail"/>
    <property type="match status" value="1"/>
</dbReference>
<name>A0ABT7WIV4_9FLAO</name>
<evidence type="ECO:0000313" key="5">
    <source>
        <dbReference type="Proteomes" id="UP001174839"/>
    </source>
</evidence>